<dbReference type="STRING" id="29170.A0A368H6D2"/>
<feature type="compositionally biased region" description="Polar residues" evidence="1">
    <location>
        <begin position="594"/>
        <end position="605"/>
    </location>
</feature>
<dbReference type="OrthoDB" id="5874521at2759"/>
<gene>
    <name evidence="2" type="ORF">ANCCAN_01602</name>
</gene>
<protein>
    <recommendedName>
        <fullName evidence="4">Squash family serine protease inhibitor</fullName>
    </recommendedName>
</protein>
<reference evidence="2 3" key="1">
    <citation type="submission" date="2014-10" db="EMBL/GenBank/DDBJ databases">
        <title>Draft genome of the hookworm Ancylostoma caninum.</title>
        <authorList>
            <person name="Mitreva M."/>
        </authorList>
    </citation>
    <scope>NUCLEOTIDE SEQUENCE [LARGE SCALE GENOMIC DNA]</scope>
    <source>
        <strain evidence="2 3">Baltimore</strain>
    </source>
</reference>
<evidence type="ECO:0000256" key="1">
    <source>
        <dbReference type="SAM" id="MobiDB-lite"/>
    </source>
</evidence>
<evidence type="ECO:0008006" key="4">
    <source>
        <dbReference type="Google" id="ProtNLM"/>
    </source>
</evidence>
<name>A0A368H6D2_ANCCA</name>
<accession>A0A368H6D2</accession>
<dbReference type="EMBL" id="JOJR01000008">
    <property type="protein sequence ID" value="RCN52172.1"/>
    <property type="molecule type" value="Genomic_DNA"/>
</dbReference>
<comment type="caution">
    <text evidence="2">The sequence shown here is derived from an EMBL/GenBank/DDBJ whole genome shotgun (WGS) entry which is preliminary data.</text>
</comment>
<proteinExistence type="predicted"/>
<dbReference type="Proteomes" id="UP000252519">
    <property type="component" value="Unassembled WGS sequence"/>
</dbReference>
<sequence length="631" mass="70843">MFLESAFRGMLAWVALYTMQISALEVMLGQVRKPLEEVMIPIYRDPSFAGIVSSHNITITNIKVGIIFALSSKKTCKAERDCSMFAGAECFHDWTVLQYGQQLSVIAGYQLREHTLCEARIFVLLYNNLCKRDDDCKDFLNTKCILGFCVREGKKCLSDSECPSYPQSQCILSQCLGIAQKCSTDADCPFYPITACINSKCMKIKECRTTADCAAFPGRECVKSRCVVSTRPARPCRVDADCGPVGTMFCLNFKCFKANQRCTMDEECPGYPHTHCIASKCVRVLVCIVDADCKQHAQTYCIQKHCRKVDRECKIDSDCPFSRYTKCVNKRCVRIGQTCTHDRDCHLYPQMRCLDKKCLPIGAKCRKDADCPFYPRIRCVNSECIRIGQACTIDHDCPFYPKMLCLDKKCLPIGGKCQKDADCPHSQHIRCVKSECVRTGQQCSSDEGCPLFPHTECTNSKCSVVRSSCRTDRDCPQTPPRECLHSLCIKRRYCDKATSCPFYPESQCLGNQCCRPGKRCTNDSQCKSEGNRFCVNKTVLTDLDPLAKAALIDQDPPSAVVDGAVTTGIILAENDVIMEGRVDAQVEDTKGTEDTNAADQTQRKNVTIDLYEKKEMPEKSYKNKNIVAQKK</sequence>
<evidence type="ECO:0000313" key="3">
    <source>
        <dbReference type="Proteomes" id="UP000252519"/>
    </source>
</evidence>
<dbReference type="AlphaFoldDB" id="A0A368H6D2"/>
<feature type="region of interest" description="Disordered" evidence="1">
    <location>
        <begin position="587"/>
        <end position="611"/>
    </location>
</feature>
<organism evidence="2 3">
    <name type="scientific">Ancylostoma caninum</name>
    <name type="common">Dog hookworm</name>
    <dbReference type="NCBI Taxonomy" id="29170"/>
    <lineage>
        <taxon>Eukaryota</taxon>
        <taxon>Metazoa</taxon>
        <taxon>Ecdysozoa</taxon>
        <taxon>Nematoda</taxon>
        <taxon>Chromadorea</taxon>
        <taxon>Rhabditida</taxon>
        <taxon>Rhabditina</taxon>
        <taxon>Rhabditomorpha</taxon>
        <taxon>Strongyloidea</taxon>
        <taxon>Ancylostomatidae</taxon>
        <taxon>Ancylostomatinae</taxon>
        <taxon>Ancylostoma</taxon>
    </lineage>
</organism>
<evidence type="ECO:0000313" key="2">
    <source>
        <dbReference type="EMBL" id="RCN52172.1"/>
    </source>
</evidence>
<keyword evidence="3" id="KW-1185">Reference proteome</keyword>